<protein>
    <submittedName>
        <fullName evidence="2">AhpD family alkylhydroperoxidase</fullName>
    </submittedName>
</protein>
<sequence length="188" mass="20397">MARVTPLPSSVLPAEQAALYERFASGYANFRGQAATLAHVPPALDGLYAMLLGLRAQATLPLRYVELAVVSVSKLNACPYCVAHHEPLLAVEGVPEDAIAVLPGFDHPAFDATDRLVIEYAGLVTQRAWGIRDEVFERLRGCFSQSQIVELTLRIALAGFFNRFNDALQVDDDLSPSSSPSAKETPDE</sequence>
<name>A0A4V2PJY3_ANCAQ</name>
<evidence type="ECO:0000313" key="3">
    <source>
        <dbReference type="Proteomes" id="UP000295030"/>
    </source>
</evidence>
<dbReference type="EMBL" id="SMFY01000001">
    <property type="protein sequence ID" value="TCK30366.1"/>
    <property type="molecule type" value="Genomic_DNA"/>
</dbReference>
<evidence type="ECO:0000259" key="1">
    <source>
        <dbReference type="Pfam" id="PF02627"/>
    </source>
</evidence>
<dbReference type="Pfam" id="PF02627">
    <property type="entry name" value="CMD"/>
    <property type="match status" value="1"/>
</dbReference>
<dbReference type="OrthoDB" id="9801997at2"/>
<keyword evidence="2" id="KW-0575">Peroxidase</keyword>
<dbReference type="InterPro" id="IPR029032">
    <property type="entry name" value="AhpD-like"/>
</dbReference>
<dbReference type="RefSeq" id="WP_131833705.1">
    <property type="nucleotide sequence ID" value="NZ_SMFY01000001.1"/>
</dbReference>
<evidence type="ECO:0000313" key="2">
    <source>
        <dbReference type="EMBL" id="TCK30366.1"/>
    </source>
</evidence>
<keyword evidence="2" id="KW-0560">Oxidoreductase</keyword>
<keyword evidence="3" id="KW-1185">Reference proteome</keyword>
<proteinExistence type="predicted"/>
<comment type="caution">
    <text evidence="2">The sequence shown here is derived from an EMBL/GenBank/DDBJ whole genome shotgun (WGS) entry which is preliminary data.</text>
</comment>
<dbReference type="InterPro" id="IPR003779">
    <property type="entry name" value="CMD-like"/>
</dbReference>
<gene>
    <name evidence="2" type="ORF">EV667_0454</name>
</gene>
<dbReference type="Gene3D" id="1.20.1290.10">
    <property type="entry name" value="AhpD-like"/>
    <property type="match status" value="1"/>
</dbReference>
<dbReference type="AlphaFoldDB" id="A0A4V2PJY3"/>
<feature type="domain" description="Carboxymuconolactone decarboxylase-like" evidence="1">
    <location>
        <begin position="41"/>
        <end position="102"/>
    </location>
</feature>
<dbReference type="InterPro" id="IPR004675">
    <property type="entry name" value="AhpD_core"/>
</dbReference>
<accession>A0A4V2PJY3</accession>
<dbReference type="NCBIfam" id="TIGR00778">
    <property type="entry name" value="ahpD_dom"/>
    <property type="match status" value="1"/>
</dbReference>
<reference evidence="2 3" key="1">
    <citation type="submission" date="2019-03" db="EMBL/GenBank/DDBJ databases">
        <title>Genomic Encyclopedia of Type Strains, Phase IV (KMG-IV): sequencing the most valuable type-strain genomes for metagenomic binning, comparative biology and taxonomic classification.</title>
        <authorList>
            <person name="Goeker M."/>
        </authorList>
    </citation>
    <scope>NUCLEOTIDE SEQUENCE [LARGE SCALE GENOMIC DNA]</scope>
    <source>
        <strain evidence="2 3">DSM 101</strain>
    </source>
</reference>
<dbReference type="GO" id="GO:0051920">
    <property type="term" value="F:peroxiredoxin activity"/>
    <property type="evidence" value="ECO:0007669"/>
    <property type="project" value="InterPro"/>
</dbReference>
<organism evidence="2 3">
    <name type="scientific">Ancylobacter aquaticus</name>
    <dbReference type="NCBI Taxonomy" id="100"/>
    <lineage>
        <taxon>Bacteria</taxon>
        <taxon>Pseudomonadati</taxon>
        <taxon>Pseudomonadota</taxon>
        <taxon>Alphaproteobacteria</taxon>
        <taxon>Hyphomicrobiales</taxon>
        <taxon>Xanthobacteraceae</taxon>
        <taxon>Ancylobacter</taxon>
    </lineage>
</organism>
<dbReference type="PANTHER" id="PTHR34846">
    <property type="entry name" value="4-CARBOXYMUCONOLACTONE DECARBOXYLASE FAMILY PROTEIN (AFU_ORTHOLOGUE AFUA_6G11590)"/>
    <property type="match status" value="1"/>
</dbReference>
<dbReference type="SUPFAM" id="SSF69118">
    <property type="entry name" value="AhpD-like"/>
    <property type="match status" value="1"/>
</dbReference>
<dbReference type="PANTHER" id="PTHR34846:SF5">
    <property type="entry name" value="CARBOXYMUCONOLACTONE DECARBOXYLASE-LIKE DOMAIN-CONTAINING PROTEIN"/>
    <property type="match status" value="1"/>
</dbReference>
<dbReference type="Proteomes" id="UP000295030">
    <property type="component" value="Unassembled WGS sequence"/>
</dbReference>